<gene>
    <name evidence="8" type="primary">nuoN_2</name>
    <name evidence="5" type="synonym">nuoN</name>
    <name evidence="8" type="ORF">Aru02nite_65750</name>
</gene>
<dbReference type="GO" id="GO:0048038">
    <property type="term" value="F:quinone binding"/>
    <property type="evidence" value="ECO:0007669"/>
    <property type="project" value="UniProtKB-KW"/>
</dbReference>
<feature type="transmembrane region" description="Helical" evidence="5">
    <location>
        <begin position="292"/>
        <end position="313"/>
    </location>
</feature>
<feature type="transmembrane region" description="Helical" evidence="5">
    <location>
        <begin position="229"/>
        <end position="253"/>
    </location>
</feature>
<feature type="transmembrane region" description="Helical" evidence="5">
    <location>
        <begin position="91"/>
        <end position="112"/>
    </location>
</feature>
<feature type="transmembrane region" description="Helical" evidence="5">
    <location>
        <begin position="12"/>
        <end position="31"/>
    </location>
</feature>
<feature type="transmembrane region" description="Helical" evidence="5">
    <location>
        <begin position="479"/>
        <end position="503"/>
    </location>
</feature>
<evidence type="ECO:0000313" key="9">
    <source>
        <dbReference type="Proteomes" id="UP000612808"/>
    </source>
</evidence>
<evidence type="ECO:0000256" key="6">
    <source>
        <dbReference type="RuleBase" id="RU000320"/>
    </source>
</evidence>
<keyword evidence="3 5" id="KW-1133">Transmembrane helix</keyword>
<dbReference type="GO" id="GO:0012505">
    <property type="term" value="C:endomembrane system"/>
    <property type="evidence" value="ECO:0007669"/>
    <property type="project" value="UniProtKB-SubCell"/>
</dbReference>
<comment type="catalytic activity">
    <reaction evidence="5">
        <text>a quinone + NADH + 5 H(+)(in) = a quinol + NAD(+) + 4 H(+)(out)</text>
        <dbReference type="Rhea" id="RHEA:57888"/>
        <dbReference type="ChEBI" id="CHEBI:15378"/>
        <dbReference type="ChEBI" id="CHEBI:24646"/>
        <dbReference type="ChEBI" id="CHEBI:57540"/>
        <dbReference type="ChEBI" id="CHEBI:57945"/>
        <dbReference type="ChEBI" id="CHEBI:132124"/>
    </reaction>
</comment>
<dbReference type="EC" id="7.1.1.-" evidence="5"/>
<dbReference type="Proteomes" id="UP000612808">
    <property type="component" value="Unassembled WGS sequence"/>
</dbReference>
<feature type="transmembrane region" description="Helical" evidence="5">
    <location>
        <begin position="439"/>
        <end position="459"/>
    </location>
</feature>
<protein>
    <recommendedName>
        <fullName evidence="5">NADH-quinone oxidoreductase subunit N</fullName>
        <ecNumber evidence="5">7.1.1.-</ecNumber>
    </recommendedName>
    <alternativeName>
        <fullName evidence="5">NADH dehydrogenase I subunit N</fullName>
    </alternativeName>
    <alternativeName>
        <fullName evidence="5">NDH-1 subunit N</fullName>
    </alternativeName>
</protein>
<dbReference type="GO" id="GO:0008137">
    <property type="term" value="F:NADH dehydrogenase (ubiquinone) activity"/>
    <property type="evidence" value="ECO:0007669"/>
    <property type="project" value="InterPro"/>
</dbReference>
<keyword evidence="5" id="KW-0520">NAD</keyword>
<evidence type="ECO:0000256" key="3">
    <source>
        <dbReference type="ARBA" id="ARBA00022989"/>
    </source>
</evidence>
<evidence type="ECO:0000256" key="4">
    <source>
        <dbReference type="ARBA" id="ARBA00023136"/>
    </source>
</evidence>
<feature type="transmembrane region" description="Helical" evidence="5">
    <location>
        <begin position="403"/>
        <end position="427"/>
    </location>
</feature>
<comment type="function">
    <text evidence="5">NDH-1 shuttles electrons from NADH, via FMN and iron-sulfur (Fe-S) centers, to quinones in the respiratory chain. The immediate electron acceptor for the enzyme in this species is believed to be a menaquinone. Couples the redox reaction to proton translocation (for every two electrons transferred, four hydrogen ions are translocated across the cytoplasmic membrane), and thus conserves the redox energy in a proton gradient.</text>
</comment>
<dbReference type="GO" id="GO:0042773">
    <property type="term" value="P:ATP synthesis coupled electron transport"/>
    <property type="evidence" value="ECO:0007669"/>
    <property type="project" value="InterPro"/>
</dbReference>
<name>A0A8J3J4K4_9ACTN</name>
<dbReference type="AlphaFoldDB" id="A0A8J3J4K4"/>
<dbReference type="RefSeq" id="WP_203664090.1">
    <property type="nucleotide sequence ID" value="NZ_BAAAZM010000001.1"/>
</dbReference>
<evidence type="ECO:0000256" key="2">
    <source>
        <dbReference type="ARBA" id="ARBA00022692"/>
    </source>
</evidence>
<dbReference type="PANTHER" id="PTHR22773">
    <property type="entry name" value="NADH DEHYDROGENASE"/>
    <property type="match status" value="1"/>
</dbReference>
<reference evidence="8" key="1">
    <citation type="submission" date="2021-01" db="EMBL/GenBank/DDBJ databases">
        <title>Whole genome shotgun sequence of Actinocatenispora rupis NBRC 107355.</title>
        <authorList>
            <person name="Komaki H."/>
            <person name="Tamura T."/>
        </authorList>
    </citation>
    <scope>NUCLEOTIDE SEQUENCE</scope>
    <source>
        <strain evidence="8">NBRC 107355</strain>
    </source>
</reference>
<evidence type="ECO:0000313" key="8">
    <source>
        <dbReference type="EMBL" id="GID15686.1"/>
    </source>
</evidence>
<keyword evidence="5" id="KW-1003">Cell membrane</keyword>
<dbReference type="Pfam" id="PF00361">
    <property type="entry name" value="Proton_antipo_M"/>
    <property type="match status" value="1"/>
</dbReference>
<dbReference type="HAMAP" id="MF_00445">
    <property type="entry name" value="NDH1_NuoN_1"/>
    <property type="match status" value="1"/>
</dbReference>
<feature type="transmembrane region" description="Helical" evidence="5">
    <location>
        <begin position="325"/>
        <end position="345"/>
    </location>
</feature>
<feature type="transmembrane region" description="Helical" evidence="5">
    <location>
        <begin position="265"/>
        <end position="286"/>
    </location>
</feature>
<evidence type="ECO:0000256" key="5">
    <source>
        <dbReference type="HAMAP-Rule" id="MF_00445"/>
    </source>
</evidence>
<keyword evidence="4 5" id="KW-0472">Membrane</keyword>
<dbReference type="InterPro" id="IPR010096">
    <property type="entry name" value="NADH-Q_OxRdtase_suN/2"/>
</dbReference>
<feature type="transmembrane region" description="Helical" evidence="5">
    <location>
        <begin position="357"/>
        <end position="382"/>
    </location>
</feature>
<dbReference type="GO" id="GO:0050136">
    <property type="term" value="F:NADH dehydrogenase (quinone) (non-electrogenic) activity"/>
    <property type="evidence" value="ECO:0007669"/>
    <property type="project" value="UniProtKB-UniRule"/>
</dbReference>
<comment type="subcellular location">
    <subcellularLocation>
        <location evidence="5">Cell membrane</location>
        <topology evidence="5">Multi-pass membrane protein</topology>
    </subcellularLocation>
    <subcellularLocation>
        <location evidence="1">Endomembrane system</location>
        <topology evidence="1">Multi-pass membrane protein</topology>
    </subcellularLocation>
    <subcellularLocation>
        <location evidence="6">Membrane</location>
        <topology evidence="6">Multi-pass membrane protein</topology>
    </subcellularLocation>
</comment>
<feature type="transmembrane region" description="Helical" evidence="5">
    <location>
        <begin position="142"/>
        <end position="162"/>
    </location>
</feature>
<proteinExistence type="inferred from homology"/>
<evidence type="ECO:0000259" key="7">
    <source>
        <dbReference type="Pfam" id="PF00361"/>
    </source>
</evidence>
<keyword evidence="2 5" id="KW-0812">Transmembrane</keyword>
<dbReference type="GO" id="GO:0005886">
    <property type="term" value="C:plasma membrane"/>
    <property type="evidence" value="ECO:0007669"/>
    <property type="project" value="UniProtKB-SubCell"/>
</dbReference>
<dbReference type="EMBL" id="BOMB01000046">
    <property type="protein sequence ID" value="GID15686.1"/>
    <property type="molecule type" value="Genomic_DNA"/>
</dbReference>
<feature type="domain" description="NADH:quinone oxidoreductase/Mrp antiporter transmembrane" evidence="7">
    <location>
        <begin position="139"/>
        <end position="449"/>
    </location>
</feature>
<comment type="caution">
    <text evidence="8">The sequence shown here is derived from an EMBL/GenBank/DDBJ whole genome shotgun (WGS) entry which is preliminary data.</text>
</comment>
<evidence type="ECO:0000256" key="1">
    <source>
        <dbReference type="ARBA" id="ARBA00004127"/>
    </source>
</evidence>
<sequence length="509" mass="51081">MSVQAIDQVALLPAYLAAVTAVAAFVTDLVVPGRRGPVLSVAALGTVATAVAAGIVGAGPRRGTFCTAGGVLPGGVHVGTSCSYVADHTGALVAVAFCAVALAVLGLSVPALRARVAPSGEYTFLVLASLTGGVVLGYSRDLITLVIALETLTLPLYVLVGLRRRTRADDVRGPRDAAAGSVTFFAVSVVSTAVTLLGAALLYGLTGAVHLDRLAAALAHRDDLRHVPLTAAAVLLILVGLAFKVAAVPFHGWAPATYDGAPLPVAAYLSTASKLGGIVALLYVGVDALRPWLDVAGPLFAVLAVATMTVGNLTALRQVRMVRLLAFSSVAQAGYLIAPLGALAAPAGREPAALRVIVAGTLGYTIFYLLLELGAFAGVVALRGADGGGELAEYRGVGRARPVVGAALALALVGLAGLPPGLAGLFAKVTVVRATLAGGAAWLAVVIGLNAVVGLAYYLRVVVQLYRPGEPAPAPRVPVTVGVVLAAVTAAAVVVGFAPQLVLDAAALF</sequence>
<keyword evidence="5" id="KW-1278">Translocase</keyword>
<keyword evidence="9" id="KW-1185">Reference proteome</keyword>
<accession>A0A8J3J4K4</accession>
<organism evidence="8 9">
    <name type="scientific">Actinocatenispora rupis</name>
    <dbReference type="NCBI Taxonomy" id="519421"/>
    <lineage>
        <taxon>Bacteria</taxon>
        <taxon>Bacillati</taxon>
        <taxon>Actinomycetota</taxon>
        <taxon>Actinomycetes</taxon>
        <taxon>Micromonosporales</taxon>
        <taxon>Micromonosporaceae</taxon>
        <taxon>Actinocatenispora</taxon>
    </lineage>
</organism>
<feature type="transmembrane region" description="Helical" evidence="5">
    <location>
        <begin position="119"/>
        <end position="136"/>
    </location>
</feature>
<comment type="subunit">
    <text evidence="5">NDH-1 is composed of 14 different subunits. Subunits NuoA, H, J, K, L, M, N constitute the membrane sector of the complex.</text>
</comment>
<feature type="transmembrane region" description="Helical" evidence="5">
    <location>
        <begin position="38"/>
        <end position="58"/>
    </location>
</feature>
<keyword evidence="5" id="KW-0874">Quinone</keyword>
<dbReference type="InterPro" id="IPR001750">
    <property type="entry name" value="ND/Mrp_TM"/>
</dbReference>
<feature type="transmembrane region" description="Helical" evidence="5">
    <location>
        <begin position="182"/>
        <end position="209"/>
    </location>
</feature>
<comment type="similarity">
    <text evidence="5">Belongs to the complex I subunit 2 family.</text>
</comment>
<keyword evidence="5" id="KW-0813">Transport</keyword>